<dbReference type="GO" id="GO:0016747">
    <property type="term" value="F:acyltransferase activity, transferring groups other than amino-acyl groups"/>
    <property type="evidence" value="ECO:0007669"/>
    <property type="project" value="InterPro"/>
</dbReference>
<evidence type="ECO:0000313" key="2">
    <source>
        <dbReference type="EMBL" id="QEA14106.1"/>
    </source>
</evidence>
<dbReference type="AlphaFoldDB" id="A0A5B8RWZ4"/>
<reference evidence="2 3" key="1">
    <citation type="submission" date="2019-07" db="EMBL/GenBank/DDBJ databases">
        <title>Complete genome sequence of Comamonas sp. NLF 7-7 isolated from livestock.</title>
        <authorList>
            <person name="Kim D.H."/>
            <person name="Kim J.G."/>
        </authorList>
    </citation>
    <scope>NUCLEOTIDE SEQUENCE [LARGE SCALE GENOMIC DNA]</scope>
    <source>
        <strain evidence="2 3">NLF 7-7</strain>
    </source>
</reference>
<dbReference type="InterPro" id="IPR016181">
    <property type="entry name" value="Acyl_CoA_acyltransferase"/>
</dbReference>
<name>A0A5B8RWZ4_9BURK</name>
<dbReference type="PROSITE" id="PS51186">
    <property type="entry name" value="GNAT"/>
    <property type="match status" value="1"/>
</dbReference>
<dbReference type="InterPro" id="IPR000182">
    <property type="entry name" value="GNAT_dom"/>
</dbReference>
<gene>
    <name evidence="2" type="ORF">FOZ74_14320</name>
</gene>
<feature type="domain" description="N-acetyltransferase" evidence="1">
    <location>
        <begin position="201"/>
        <end position="372"/>
    </location>
</feature>
<keyword evidence="3" id="KW-1185">Reference proteome</keyword>
<dbReference type="InterPro" id="IPR003594">
    <property type="entry name" value="HATPase_dom"/>
</dbReference>
<dbReference type="SUPFAM" id="SSF55729">
    <property type="entry name" value="Acyl-CoA N-acyltransferases (Nat)"/>
    <property type="match status" value="1"/>
</dbReference>
<organism evidence="2 3">
    <name type="scientific">Comamonas flocculans</name>
    <dbReference type="NCBI Taxonomy" id="2597701"/>
    <lineage>
        <taxon>Bacteria</taxon>
        <taxon>Pseudomonadati</taxon>
        <taxon>Pseudomonadota</taxon>
        <taxon>Betaproteobacteria</taxon>
        <taxon>Burkholderiales</taxon>
        <taxon>Comamonadaceae</taxon>
        <taxon>Comamonas</taxon>
    </lineage>
</organism>
<dbReference type="Pfam" id="PF00583">
    <property type="entry name" value="Acetyltransf_1"/>
    <property type="match status" value="1"/>
</dbReference>
<dbReference type="OrthoDB" id="9792240at2"/>
<proteinExistence type="predicted"/>
<sequence>MACRPTPAAASCCACWTSAMDEPPATTAAGLVCPWLQLQLPASLAALAPLQAVLQQQAQLLGFDHASVQRICAACDEALGTVLHLGHDAGDDASNELQASIRLQGPALELRLSDNGLPYDLSLLPHYDPQAPEAADEDGAGLAAFLMQRLADHCEVLNQGQQGHHVLLQWMLPQAAAGAANPPPADTTQPPDATAQARAAAAIRPMQPEDAIHLARLMFRTYGYSYTNPDMYTAEGIQGRLSDGRLTSWVAVHGEQGVPVGHIALLKPQADDPAVEIGTAVVAPSERGSALFTRLVTTVQEALPRRPERVAFLHAVAAHPYTQKTFNHLCYHPTALLLGLIPGSASFRGIAGRRQGERVSAFHSCRLLQPVEPLQVWLPPALLELVQPGARAIGLPLLPQQEGAPALEGDTQLSSQVVQDMGAAFLTLQHAGPDLHTALARQLRALCRARMDAIYLHLDAGQVHAPAVCAAALALGFIPAGLTPFMPWPATLCLQYLNNLELDETQVHAVGPAAEALRSALFKAWRAREWLD</sequence>
<protein>
    <recommendedName>
        <fullName evidence="1">N-acetyltransferase domain-containing protein</fullName>
    </recommendedName>
</protein>
<dbReference type="KEGG" id="cof:FOZ74_14320"/>
<dbReference type="Proteomes" id="UP000321199">
    <property type="component" value="Chromosome"/>
</dbReference>
<dbReference type="Gene3D" id="3.40.630.30">
    <property type="match status" value="1"/>
</dbReference>
<evidence type="ECO:0000259" key="1">
    <source>
        <dbReference type="PROSITE" id="PS51186"/>
    </source>
</evidence>
<dbReference type="Pfam" id="PF13581">
    <property type="entry name" value="HATPase_c_2"/>
    <property type="match status" value="1"/>
</dbReference>
<accession>A0A5B8RWZ4</accession>
<dbReference type="CDD" id="cd04301">
    <property type="entry name" value="NAT_SF"/>
    <property type="match status" value="1"/>
</dbReference>
<dbReference type="Gene3D" id="3.30.565.10">
    <property type="entry name" value="Histidine kinase-like ATPase, C-terminal domain"/>
    <property type="match status" value="1"/>
</dbReference>
<dbReference type="InterPro" id="IPR036890">
    <property type="entry name" value="HATPase_C_sf"/>
</dbReference>
<dbReference type="EMBL" id="CP042344">
    <property type="protein sequence ID" value="QEA14106.1"/>
    <property type="molecule type" value="Genomic_DNA"/>
</dbReference>
<evidence type="ECO:0000313" key="3">
    <source>
        <dbReference type="Proteomes" id="UP000321199"/>
    </source>
</evidence>